<gene>
    <name evidence="1" type="ORF">AIOL_000827</name>
</gene>
<reference evidence="1 2" key="1">
    <citation type="submission" date="2015-06" db="EMBL/GenBank/DDBJ databases">
        <title>Draft genome sequence of an Alphaproteobacteria species associated to the Mediterranean sponge Oscarella lobularis.</title>
        <authorList>
            <person name="Jourda C."/>
            <person name="Santini S."/>
            <person name="Claverie J.-M."/>
        </authorList>
    </citation>
    <scope>NUCLEOTIDE SEQUENCE [LARGE SCALE GENOMIC DNA]</scope>
    <source>
        <strain evidence="1">IGS</strain>
    </source>
</reference>
<evidence type="ECO:0000313" key="2">
    <source>
        <dbReference type="Proteomes" id="UP000037178"/>
    </source>
</evidence>
<accession>A0A0J9H509</accession>
<dbReference type="Proteomes" id="UP000037178">
    <property type="component" value="Unassembled WGS sequence"/>
</dbReference>
<evidence type="ECO:0000313" key="1">
    <source>
        <dbReference type="EMBL" id="KMW60663.1"/>
    </source>
</evidence>
<keyword evidence="2" id="KW-1185">Reference proteome</keyword>
<proteinExistence type="predicted"/>
<comment type="caution">
    <text evidence="1">The sequence shown here is derived from an EMBL/GenBank/DDBJ whole genome shotgun (WGS) entry which is preliminary data.</text>
</comment>
<name>A0A0J9H509_9RHOB</name>
<dbReference type="PATRIC" id="fig|1675527.3.peg.884"/>
<sequence>MSDAAQDGPTEVGISDVLGSTADELRELTRLASDIDEAVGDWILSKEATRPSVALLQNVDLLRQKLDCFEVVVRNLSHQQLAETKLNSEDLIAGVYLESVRQVYTPPQG</sequence>
<dbReference type="STRING" id="1675527.AIOL_000827"/>
<dbReference type="EMBL" id="LFTY01000001">
    <property type="protein sequence ID" value="KMW60663.1"/>
    <property type="molecule type" value="Genomic_DNA"/>
</dbReference>
<dbReference type="AlphaFoldDB" id="A0A0J9H509"/>
<dbReference type="RefSeq" id="WP_049641711.1">
    <property type="nucleotide sequence ID" value="NZ_LFTY01000001.1"/>
</dbReference>
<protein>
    <submittedName>
        <fullName evidence="1">Uncharacterized protein</fullName>
    </submittedName>
</protein>
<dbReference type="OrthoDB" id="7863630at2"/>
<organism evidence="1 2">
    <name type="scientific">Candidatus Rhodobacter oscarellae</name>
    <dbReference type="NCBI Taxonomy" id="1675527"/>
    <lineage>
        <taxon>Bacteria</taxon>
        <taxon>Pseudomonadati</taxon>
        <taxon>Pseudomonadota</taxon>
        <taxon>Alphaproteobacteria</taxon>
        <taxon>Rhodobacterales</taxon>
        <taxon>Rhodobacter group</taxon>
        <taxon>Rhodobacter</taxon>
    </lineage>
</organism>